<dbReference type="AlphaFoldDB" id="A0AAV8TVL2"/>
<evidence type="ECO:0000256" key="1">
    <source>
        <dbReference type="SAM" id="Coils"/>
    </source>
</evidence>
<keyword evidence="3" id="KW-1185">Reference proteome</keyword>
<comment type="caution">
    <text evidence="2">The sequence shown here is derived from an EMBL/GenBank/DDBJ whole genome shotgun (WGS) entry which is preliminary data.</text>
</comment>
<reference evidence="2 3" key="1">
    <citation type="submission" date="2021-09" db="EMBL/GenBank/DDBJ databases">
        <title>Genomic insights and catalytic innovation underlie evolution of tropane alkaloids biosynthesis.</title>
        <authorList>
            <person name="Wang Y.-J."/>
            <person name="Tian T."/>
            <person name="Huang J.-P."/>
            <person name="Huang S.-X."/>
        </authorList>
    </citation>
    <scope>NUCLEOTIDE SEQUENCE [LARGE SCALE GENOMIC DNA]</scope>
    <source>
        <strain evidence="2">KIB-2018</strain>
        <tissue evidence="2">Leaf</tissue>
    </source>
</reference>
<dbReference type="PANTHER" id="PTHR23111">
    <property type="entry name" value="ZINC FINGER PROTEIN"/>
    <property type="match status" value="1"/>
</dbReference>
<dbReference type="GO" id="GO:0003729">
    <property type="term" value="F:mRNA binding"/>
    <property type="evidence" value="ECO:0007669"/>
    <property type="project" value="TreeGrafter"/>
</dbReference>
<feature type="coiled-coil region" evidence="1">
    <location>
        <begin position="47"/>
        <end position="74"/>
    </location>
</feature>
<proteinExistence type="predicted"/>
<dbReference type="PANTHER" id="PTHR23111:SF24">
    <property type="entry name" value="OS01G0203300 PROTEIN"/>
    <property type="match status" value="1"/>
</dbReference>
<name>A0AAV8TVL2_9ROSI</name>
<organism evidence="2 3">
    <name type="scientific">Erythroxylum novogranatense</name>
    <dbReference type="NCBI Taxonomy" id="1862640"/>
    <lineage>
        <taxon>Eukaryota</taxon>
        <taxon>Viridiplantae</taxon>
        <taxon>Streptophyta</taxon>
        <taxon>Embryophyta</taxon>
        <taxon>Tracheophyta</taxon>
        <taxon>Spermatophyta</taxon>
        <taxon>Magnoliopsida</taxon>
        <taxon>eudicotyledons</taxon>
        <taxon>Gunneridae</taxon>
        <taxon>Pentapetalae</taxon>
        <taxon>rosids</taxon>
        <taxon>fabids</taxon>
        <taxon>Malpighiales</taxon>
        <taxon>Erythroxylaceae</taxon>
        <taxon>Erythroxylum</taxon>
    </lineage>
</organism>
<protein>
    <submittedName>
        <fullName evidence="2">Uncharacterized protein</fullName>
    </submittedName>
</protein>
<evidence type="ECO:0000313" key="3">
    <source>
        <dbReference type="Proteomes" id="UP001159364"/>
    </source>
</evidence>
<accession>A0AAV8TVL2</accession>
<dbReference type="Proteomes" id="UP001159364">
    <property type="component" value="Linkage Group LG03"/>
</dbReference>
<sequence length="296" mass="33744">MSLVALLKHSEPLCTPCKPFLHNFCRTLSSSPSTRLQEAVGLIENSETETQNESNELKRKLWESEKEVRVLREAQSRTSKEDVPSKTTPFPTSLLTIFAGKNVVTGEMKRNEKENEEVEVSKEWSPEMEAFVSHLYKEGYFRKANFLKTDELNFRCFGNGYSKSFIKFAAVEFGKDHQEIAKWLSGSDLKKVALFGCPSLLKKNIFSAKRLRLYFGIKEDTVCSKCNLRNSCKFVNQSVWKGDINTLNLAAVMRVIILYGIEEVHPNLSVPHQVKASVNRLLKELKNLTQTTPSRI</sequence>
<dbReference type="EMBL" id="JAIWQS010000003">
    <property type="protein sequence ID" value="KAJ8770521.1"/>
    <property type="molecule type" value="Genomic_DNA"/>
</dbReference>
<dbReference type="GO" id="GO:0005737">
    <property type="term" value="C:cytoplasm"/>
    <property type="evidence" value="ECO:0007669"/>
    <property type="project" value="TreeGrafter"/>
</dbReference>
<gene>
    <name evidence="2" type="ORF">K2173_018012</name>
</gene>
<evidence type="ECO:0000313" key="2">
    <source>
        <dbReference type="EMBL" id="KAJ8770521.1"/>
    </source>
</evidence>
<keyword evidence="1" id="KW-0175">Coiled coil</keyword>